<dbReference type="RefSeq" id="WP_263036578.1">
    <property type="nucleotide sequence ID" value="NZ_JAOTPL010000001.1"/>
</dbReference>
<gene>
    <name evidence="1" type="ORF">OD355_01020</name>
</gene>
<protein>
    <submittedName>
        <fullName evidence="1">Uncharacterized protein</fullName>
    </submittedName>
</protein>
<sequence>MNKLSLFMATIVLLAVSCSKNDEQPGHPFKKNYISGAINGNKSPERKSPFIVVFKDAVKASFVQTTKDFPATYAIVDDTLIVKTDDREKIIKFLVKNQTITFASYVALANEAKPNADFTVHAYLGKVPGKNVFAGKSFQGDLYKFGSKAVFRPGCQVAFNTAGNSFGESGAENTPDENQYNATLYNNVAFRYQKGSVRIMGAMVKDSLVYFRESGLYYWGTFR</sequence>
<evidence type="ECO:0000313" key="1">
    <source>
        <dbReference type="EMBL" id="MCU7693090.1"/>
    </source>
</evidence>
<dbReference type="EMBL" id="JAOTPL010000001">
    <property type="protein sequence ID" value="MCU7693090.1"/>
    <property type="molecule type" value="Genomic_DNA"/>
</dbReference>
<comment type="caution">
    <text evidence="1">The sequence shown here is derived from an EMBL/GenBank/DDBJ whole genome shotgun (WGS) entry which is preliminary data.</text>
</comment>
<keyword evidence="2" id="KW-1185">Reference proteome</keyword>
<name>A0AAE3LP29_9BACT</name>
<accession>A0AAE3LP29</accession>
<dbReference type="Proteomes" id="UP001209317">
    <property type="component" value="Unassembled WGS sequence"/>
</dbReference>
<reference evidence="1" key="1">
    <citation type="submission" date="2022-10" db="EMBL/GenBank/DDBJ databases">
        <authorList>
            <person name="Kim H.S."/>
            <person name="Kim J.-S."/>
            <person name="Suh M.K."/>
            <person name="Eom M.K."/>
            <person name="Lee J.-S."/>
        </authorList>
    </citation>
    <scope>NUCLEOTIDE SEQUENCE</scope>
    <source>
        <strain evidence="1">LIP-5</strain>
    </source>
</reference>
<proteinExistence type="predicted"/>
<organism evidence="1 2">
    <name type="scientific">Haoranjiania flava</name>
    <dbReference type="NCBI Taxonomy" id="1856322"/>
    <lineage>
        <taxon>Bacteria</taxon>
        <taxon>Pseudomonadati</taxon>
        <taxon>Bacteroidota</taxon>
        <taxon>Chitinophagia</taxon>
        <taxon>Chitinophagales</taxon>
        <taxon>Chitinophagaceae</taxon>
        <taxon>Haoranjiania</taxon>
    </lineage>
</organism>
<dbReference type="AlphaFoldDB" id="A0AAE3LP29"/>
<dbReference type="PROSITE" id="PS51257">
    <property type="entry name" value="PROKAR_LIPOPROTEIN"/>
    <property type="match status" value="1"/>
</dbReference>
<evidence type="ECO:0000313" key="2">
    <source>
        <dbReference type="Proteomes" id="UP001209317"/>
    </source>
</evidence>